<evidence type="ECO:0000313" key="2">
    <source>
        <dbReference type="EMBL" id="OLQ14756.1"/>
    </source>
</evidence>
<protein>
    <submittedName>
        <fullName evidence="2">Uncharacterized protein</fullName>
    </submittedName>
</protein>
<comment type="caution">
    <text evidence="2">The sequence shown here is derived from an EMBL/GenBank/DDBJ whole genome shotgun (WGS) entry which is preliminary data.</text>
</comment>
<reference evidence="2 3" key="1">
    <citation type="submission" date="2016-02" db="EMBL/GenBank/DDBJ databases">
        <title>Genome analysis of coral dinoflagellate symbionts highlights evolutionary adaptations to a symbiotic lifestyle.</title>
        <authorList>
            <person name="Aranda M."/>
            <person name="Li Y."/>
            <person name="Liew Y.J."/>
            <person name="Baumgarten S."/>
            <person name="Simakov O."/>
            <person name="Wilson M."/>
            <person name="Piel J."/>
            <person name="Ashoor H."/>
            <person name="Bougouffa S."/>
            <person name="Bajic V.B."/>
            <person name="Ryu T."/>
            <person name="Ravasi T."/>
            <person name="Bayer T."/>
            <person name="Micklem G."/>
            <person name="Kim H."/>
            <person name="Bhak J."/>
            <person name="Lajeunesse T.C."/>
            <person name="Voolstra C.R."/>
        </authorList>
    </citation>
    <scope>NUCLEOTIDE SEQUENCE [LARGE SCALE GENOMIC DNA]</scope>
    <source>
        <strain evidence="2 3">CCMP2467</strain>
    </source>
</reference>
<feature type="compositionally biased region" description="Low complexity" evidence="1">
    <location>
        <begin position="708"/>
        <end position="719"/>
    </location>
</feature>
<dbReference type="Proteomes" id="UP000186817">
    <property type="component" value="Unassembled WGS sequence"/>
</dbReference>
<feature type="compositionally biased region" description="Basic and acidic residues" evidence="1">
    <location>
        <begin position="1719"/>
        <end position="1744"/>
    </location>
</feature>
<evidence type="ECO:0000313" key="3">
    <source>
        <dbReference type="Proteomes" id="UP000186817"/>
    </source>
</evidence>
<accession>A0A1Q9F512</accession>
<feature type="region of interest" description="Disordered" evidence="1">
    <location>
        <begin position="702"/>
        <end position="748"/>
    </location>
</feature>
<gene>
    <name evidence="2" type="ORF">AK812_SmicGene1061</name>
</gene>
<evidence type="ECO:0000256" key="1">
    <source>
        <dbReference type="SAM" id="MobiDB-lite"/>
    </source>
</evidence>
<feature type="region of interest" description="Disordered" evidence="1">
    <location>
        <begin position="1713"/>
        <end position="1750"/>
    </location>
</feature>
<organism evidence="2 3">
    <name type="scientific">Symbiodinium microadriaticum</name>
    <name type="common">Dinoflagellate</name>
    <name type="synonym">Zooxanthella microadriatica</name>
    <dbReference type="NCBI Taxonomy" id="2951"/>
    <lineage>
        <taxon>Eukaryota</taxon>
        <taxon>Sar</taxon>
        <taxon>Alveolata</taxon>
        <taxon>Dinophyceae</taxon>
        <taxon>Suessiales</taxon>
        <taxon>Symbiodiniaceae</taxon>
        <taxon>Symbiodinium</taxon>
    </lineage>
</organism>
<dbReference type="EMBL" id="LSRX01000011">
    <property type="protein sequence ID" value="OLQ14756.1"/>
    <property type="molecule type" value="Genomic_DNA"/>
</dbReference>
<name>A0A1Q9F512_SYMMI</name>
<keyword evidence="3" id="KW-1185">Reference proteome</keyword>
<feature type="region of interest" description="Disordered" evidence="1">
    <location>
        <begin position="996"/>
        <end position="1041"/>
    </location>
</feature>
<sequence>MASSAARISALASAALVPRAACHALWDFLLSGERKALIACCKESDSWCLRNVRDRRLEPKRRREDSGEPEAVVVAPATPDPLQGLLQVLERKVDRLANDLQRTKAFFANRQSLLDSRLTQISAQLDAIREQVLVSPAAVRLQPDLHDVFDLNCPQHVAEQAIQDSSVLLRAVRYHELRMDSIVNMLDEVQAAVRLLATRQGSPLFGGLLQRAHLDRLYPSVQAGAPESESRLMALAPMGHLVTAKSGFWTLDCSRVSFALGRWATTSEEEPTRMTDSDVVSVAASVEEQDEFGEEAASVGAEVSVIVEPEPDTPIYHRPKVAKRHGFQTGTRDIADPYQFDIRGAVEATVPVKITMPWETGVLAHALGLDIGCARALDVLTDILAPKSTGTLVKRSGALWRCAAFLSTRGSDSPFSAGEEQLYQYLRSLKTEGCTSTASSLLEALRFANALLVFTKITIAELDSPRVKGAAHAMFVTKRTRSQAPPIPVEVVKMLVMHAADPLEEPHISLIAGQLLQCVFGAGRWSDFRRAGSLEVDDSDGTVVWSVWTADHKTAISKEAKTRLLPFIGLGHWPGLGNWIGNVAANREAEGIVTGLPSWNDAAAQWNPWPMSSSEATAWLREFAERQIGADRARTLRSHSCKHTLLTWAGGSGLFTREERTMLGHHVEAATKSAATYDHNAMLAIHVKVLKMLQMIAEGSYRPDDSPAARMKAMAESAAPSASQPDDTKTGAGKGDGSSSSDDEGEPKEIIQVQREPLPEEMNQGGITTFAGLAFCTPHQANAGIDDAALMNHINGLLSQPLSPSSVAGLRRLAFEAQALALQDLKTKLESPAEVEAKILPLQEKMARLTRQKERLVGVVLTPHNTPSHALIDKACSQLEEGALQWIHPSKCTSRHSEALAEKPKASLSFDAKGSIKVSSAASEKECDTGSAHLLRVALQRRALAYALWLLVSEGTRAKLTEMDPDNATLRLCESHMNWYADHPDVLFHIMPLKAGSSSGGGGPQAASSQPNRRRNNRRGSQASSQKSVQQGMAKKPEGPAYSPIVVPDDCEIIFNGGKPICKKFNVGRCKVKTAKGGRSFTTGAYSFAGEVGLRRNSSSFPKSSALLARHVAALSPSFSFTSVALFRNLKTPCHRDENNYPGSFNLVAPLAPFQFGQIWYEDLGGPHELVVDGEKVFGNLLNVAERPVLLPASTARHCTLDWVGDRLVLVAFSIKEALQLPSPVRQWLQDLGFRCPSTDSELTCPEALRASPVPAGLRPLMVEICSGSGVLSSAFRDLGFRTLAIDRPGNDHRLCHSFVPLDLSTPDGQELLMQALDDALHGWPYSSGFTAPPPLRDASHPLGKPGLAGVSKERVRSANELYRFALRVVLWAYQHNVPVTIENPSRSWLWPALDCLVRKMSPVFGPDLKRAWKSLRYFDLDACMFGGKRKKRTRLASSADLTHLAVLCDNSHPHLPWSIREVESGLSFDTAAEAQYPLGLCRALAQTFARTFELTGGLLPPPGDFRPLRAGPSRTEAPLVPQFRTVMEGPDMPKGDQYKLLASDLGGNSQGGGQTDQEPGNHSVKFGVRWTPQEFLTQAKTIKHPMNPEESLSDLLKGVVFSNLTQSPLELAKSRIQTVITIRQMASELEDKEETFKRKLDPVVAKILKPKRILLWKSLLLAANYDDMPIVDLVAGGVPLTGSHGSVPALPEKLVPATDSLESLLASSPLRRRSLTSTKRETSEKEQDDLTRSSDDEVQRGEIEGPFTEDQITEHFGSNEWLLNPRFALYQGVKMKLRVIDDAKKSGLNEAFQRTCGATLMDLDALTCMIATISKALVEGKFQGLDIDDQAASSVLNLLGWAHAQQGEKAPGFQRDFVALGVQIALGNVSQGSFEVRNKPGRVEKLVAMIEEAAVRPDVARALPELQGHLNFASGFFFNKGLRFLAKALNKASADPASETFKGLCRAAVSLLKATPPRTLDLGIQGPPLLIFTDGAWESGRAGAGAVIHCCATGATLACDIPVPQELIEVWLREAGEQIICQIEMWAFLALRVAMSRNFTAIPVVAWIDNEAARYALMKGSADSDLFLFSLWEPDFVRKAAVLHQLGPSEGRPGRFTFVLATNRDVKVALKAQPFAEVMLSHPYGEQVILGINSAEASVTKSHSECVP</sequence>
<proteinExistence type="predicted"/>
<dbReference type="OrthoDB" id="417151at2759"/>